<protein>
    <recommendedName>
        <fullName evidence="3">Nef attachable domain protein</fullName>
    </recommendedName>
</protein>
<gene>
    <name evidence="1" type="ORF">H359_0677</name>
</gene>
<dbReference type="Proteomes" id="UP000016064">
    <property type="component" value="Unassembled WGS sequence"/>
</dbReference>
<name>A0ABP2XEA4_9CHLA</name>
<reference evidence="1 2" key="1">
    <citation type="submission" date="2013-07" db="EMBL/GenBank/DDBJ databases">
        <title>Isolation of a new Chlamydia species from the feral Sacred Ibis (Threskiornis aethiopicus): Chlamydia ibidis.</title>
        <authorList>
            <person name="Vorimore F."/>
            <person name="Hsia R.-C."/>
            <person name="Huot-Creasy H."/>
            <person name="Bastian S."/>
            <person name="Deruyter L."/>
            <person name="Passet A."/>
            <person name="Sachse K."/>
            <person name="Bavoil P."/>
            <person name="Myers G."/>
            <person name="Laroucau K."/>
        </authorList>
    </citation>
    <scope>NUCLEOTIDE SEQUENCE [LARGE SCALE GENOMIC DNA]</scope>
    <source>
        <strain evidence="1 2">10-1398/6</strain>
    </source>
</reference>
<proteinExistence type="predicted"/>
<evidence type="ECO:0000313" key="2">
    <source>
        <dbReference type="Proteomes" id="UP000016064"/>
    </source>
</evidence>
<comment type="caution">
    <text evidence="1">The sequence shown here is derived from an EMBL/GenBank/DDBJ whole genome shotgun (WGS) entry which is preliminary data.</text>
</comment>
<evidence type="ECO:0000313" key="1">
    <source>
        <dbReference type="EMBL" id="EQM62804.1"/>
    </source>
</evidence>
<sequence>MLQEPTPESTSLIELNCNMITSKSLKFLREIYSKLYLKYIGTKKIFL</sequence>
<keyword evidence="2" id="KW-1185">Reference proteome</keyword>
<evidence type="ECO:0008006" key="3">
    <source>
        <dbReference type="Google" id="ProtNLM"/>
    </source>
</evidence>
<organism evidence="1 2">
    <name type="scientific">Chlamydia ibidis 10-1398/6</name>
    <dbReference type="NCBI Taxonomy" id="1046581"/>
    <lineage>
        <taxon>Bacteria</taxon>
        <taxon>Pseudomonadati</taxon>
        <taxon>Chlamydiota</taxon>
        <taxon>Chlamydiia</taxon>
        <taxon>Chlamydiales</taxon>
        <taxon>Chlamydiaceae</taxon>
        <taxon>Chlamydia/Chlamydophila group</taxon>
        <taxon>Chlamydia</taxon>
    </lineage>
</organism>
<dbReference type="EMBL" id="APJW01000002">
    <property type="protein sequence ID" value="EQM62804.1"/>
    <property type="molecule type" value="Genomic_DNA"/>
</dbReference>
<accession>A0ABP2XEA4</accession>